<feature type="transmembrane region" description="Helical" evidence="1">
    <location>
        <begin position="277"/>
        <end position="303"/>
    </location>
</feature>
<evidence type="ECO:0000256" key="1">
    <source>
        <dbReference type="SAM" id="Phobius"/>
    </source>
</evidence>
<dbReference type="AlphaFoldDB" id="A0A1V9A289"/>
<dbReference type="PANTHER" id="PTHR34821">
    <property type="entry name" value="INNER MEMBRANE PROTEIN YDCZ"/>
    <property type="match status" value="1"/>
</dbReference>
<feature type="transmembrane region" description="Helical" evidence="1">
    <location>
        <begin position="229"/>
        <end position="248"/>
    </location>
</feature>
<sequence>MWGLLVAVLAGVGMAAQSRVNGELGRELDDAVLAAVISFGGGLVLLLLALALSRRMRAGLGRVRTALRSGGLRSWHLLGGFAGASYVLGQSATVAVIGVALFTVAVVAGQTVSGLVVDRFGLGPAGVRRVTWPRGVGAALMVVAVAASVGGGLAGAEPARVWALVLPVLAGVGMAVQQAFNGRVGAAAGSPLTAALVNFTAGTFALLLAWAVSLVAGGGLPDTLPREPVLYLGGLVGVVFIAAAAVLVSWIGVLLFGLASVAGQLLGSVVLDVVVPATAAGVGVTTLLGCGVALVAVVVASVGGRRAGGRALKESAP</sequence>
<dbReference type="Proteomes" id="UP000192591">
    <property type="component" value="Unassembled WGS sequence"/>
</dbReference>
<evidence type="ECO:0000313" key="3">
    <source>
        <dbReference type="Proteomes" id="UP000192591"/>
    </source>
</evidence>
<dbReference type="STRING" id="1962155.B1813_16870"/>
<proteinExistence type="predicted"/>
<dbReference type="Pfam" id="PF04657">
    <property type="entry name" value="DMT_YdcZ"/>
    <property type="match status" value="2"/>
</dbReference>
<feature type="transmembrane region" description="Helical" evidence="1">
    <location>
        <begin position="138"/>
        <end position="155"/>
    </location>
</feature>
<dbReference type="GO" id="GO:0005886">
    <property type="term" value="C:plasma membrane"/>
    <property type="evidence" value="ECO:0007669"/>
    <property type="project" value="TreeGrafter"/>
</dbReference>
<keyword evidence="3" id="KW-1185">Reference proteome</keyword>
<reference evidence="2 3" key="1">
    <citation type="submission" date="2017-02" db="EMBL/GenBank/DDBJ databases">
        <title>Draft genome of Saccharomonospora sp. 154.</title>
        <authorList>
            <person name="Alonso-Carmona G.S."/>
            <person name="De La Haba R."/>
            <person name="Vera-Gargallo B."/>
            <person name="Sandoval-Trujillo A.H."/>
            <person name="Ramirez-Duran N."/>
            <person name="Ventosa A."/>
        </authorList>
    </citation>
    <scope>NUCLEOTIDE SEQUENCE [LARGE SCALE GENOMIC DNA]</scope>
    <source>
        <strain evidence="2 3">LRS4.154</strain>
    </source>
</reference>
<feature type="transmembrane region" description="Helical" evidence="1">
    <location>
        <begin position="161"/>
        <end position="180"/>
    </location>
</feature>
<dbReference type="InterPro" id="IPR006750">
    <property type="entry name" value="YdcZ"/>
</dbReference>
<keyword evidence="1" id="KW-0812">Transmembrane</keyword>
<comment type="caution">
    <text evidence="2">The sequence shown here is derived from an EMBL/GenBank/DDBJ whole genome shotgun (WGS) entry which is preliminary data.</text>
</comment>
<organism evidence="2 3">
    <name type="scientific">Saccharomonospora piscinae</name>
    <dbReference type="NCBI Taxonomy" id="687388"/>
    <lineage>
        <taxon>Bacteria</taxon>
        <taxon>Bacillati</taxon>
        <taxon>Actinomycetota</taxon>
        <taxon>Actinomycetes</taxon>
        <taxon>Pseudonocardiales</taxon>
        <taxon>Pseudonocardiaceae</taxon>
        <taxon>Saccharomonospora</taxon>
    </lineage>
</organism>
<evidence type="ECO:0008006" key="4">
    <source>
        <dbReference type="Google" id="ProtNLM"/>
    </source>
</evidence>
<dbReference type="PANTHER" id="PTHR34821:SF2">
    <property type="entry name" value="INNER MEMBRANE PROTEIN YDCZ"/>
    <property type="match status" value="1"/>
</dbReference>
<protein>
    <recommendedName>
        <fullName evidence="4">Transporter family-2 protein</fullName>
    </recommendedName>
</protein>
<keyword evidence="1" id="KW-0472">Membrane</keyword>
<feature type="transmembrane region" description="Helical" evidence="1">
    <location>
        <begin position="95"/>
        <end position="117"/>
    </location>
</feature>
<feature type="transmembrane region" description="Helical" evidence="1">
    <location>
        <begin position="31"/>
        <end position="52"/>
    </location>
</feature>
<keyword evidence="1" id="KW-1133">Transmembrane helix</keyword>
<gene>
    <name evidence="2" type="ORF">B1813_16870</name>
</gene>
<name>A0A1V9A289_SACPI</name>
<accession>A0A1V9A289</accession>
<feature type="transmembrane region" description="Helical" evidence="1">
    <location>
        <begin position="192"/>
        <end position="217"/>
    </location>
</feature>
<dbReference type="EMBL" id="MWIH01000006">
    <property type="protein sequence ID" value="OQO91158.1"/>
    <property type="molecule type" value="Genomic_DNA"/>
</dbReference>
<evidence type="ECO:0000313" key="2">
    <source>
        <dbReference type="EMBL" id="OQO91158.1"/>
    </source>
</evidence>